<comment type="caution">
    <text evidence="6">Lacks conserved residue(s) required for the propagation of feature annotation.</text>
</comment>
<evidence type="ECO:0000256" key="6">
    <source>
        <dbReference type="RuleBase" id="RU365102"/>
    </source>
</evidence>
<evidence type="ECO:0000256" key="2">
    <source>
        <dbReference type="ARBA" id="ARBA00009190"/>
    </source>
</evidence>
<comment type="subcellular location">
    <subcellularLocation>
        <location evidence="1 6">Membrane</location>
        <topology evidence="1 6">Multi-pass membrane protein</topology>
    </subcellularLocation>
</comment>
<keyword evidence="6" id="KW-0732">Signal</keyword>
<evidence type="ECO:0000313" key="7">
    <source>
        <dbReference type="EMBL" id="CAJ1402330.1"/>
    </source>
</evidence>
<reference evidence="7" key="1">
    <citation type="submission" date="2023-08" db="EMBL/GenBank/DDBJ databases">
        <authorList>
            <person name="Chen Y."/>
            <person name="Shah S."/>
            <person name="Dougan E. K."/>
            <person name="Thang M."/>
            <person name="Chan C."/>
        </authorList>
    </citation>
    <scope>NUCLEOTIDE SEQUENCE</scope>
</reference>
<dbReference type="EMBL" id="CAUJNA010003449">
    <property type="protein sequence ID" value="CAJ1402330.1"/>
    <property type="molecule type" value="Genomic_DNA"/>
</dbReference>
<evidence type="ECO:0000313" key="8">
    <source>
        <dbReference type="Proteomes" id="UP001178507"/>
    </source>
</evidence>
<dbReference type="AlphaFoldDB" id="A0AA36JBP2"/>
<accession>A0AA36JBP2</accession>
<gene>
    <name evidence="7" type="ORF">EVOR1521_LOCUS25245</name>
</gene>
<dbReference type="GO" id="GO:0046873">
    <property type="term" value="F:metal ion transmembrane transporter activity"/>
    <property type="evidence" value="ECO:0007669"/>
    <property type="project" value="InterPro"/>
</dbReference>
<sequence length="262" mass="28110">MRGLLLLPLCAAGLTLSVLDSTLETPEAGEAEVAALSAPLEDRRTVSPKSLAGQLDVVVRSFCIVGVAEIFDKTWFVALICALNYGQKLAFCGAFLALALHVLLAAVLGVAISQFFSIQALCFSTAAVFFFLACAYFIELLTAESDDVIAERSSEAKETLGEKKDSDWKDVFWRVFLAVFIAEWGDRTQVAMITLHSSAPWLAVCLGSVLAFLVLTLSAVCAASLVQHAKLSERFVLAVSAGSFLLFAVLALRDGFAAAKFR</sequence>
<feature type="transmembrane region" description="Helical" evidence="6">
    <location>
        <begin position="235"/>
        <end position="252"/>
    </location>
</feature>
<keyword evidence="8" id="KW-1185">Reference proteome</keyword>
<feature type="chain" id="PRO_5041479944" description="GDT1 family protein" evidence="6">
    <location>
        <begin position="18"/>
        <end position="262"/>
    </location>
</feature>
<dbReference type="PANTHER" id="PTHR12608">
    <property type="entry name" value="TRANSMEMBRANE PROTEIN HTP-1 RELATED"/>
    <property type="match status" value="1"/>
</dbReference>
<comment type="similarity">
    <text evidence="2 6">Belongs to the GDT1 family.</text>
</comment>
<feature type="transmembrane region" description="Helical" evidence="6">
    <location>
        <begin position="118"/>
        <end position="138"/>
    </location>
</feature>
<feature type="signal peptide" evidence="6">
    <location>
        <begin position="1"/>
        <end position="17"/>
    </location>
</feature>
<dbReference type="PANTHER" id="PTHR12608:SF1">
    <property type="entry name" value="TRANSMEMBRANE PROTEIN 165"/>
    <property type="match status" value="1"/>
</dbReference>
<keyword evidence="4 6" id="KW-1133">Transmembrane helix</keyword>
<protein>
    <recommendedName>
        <fullName evidence="6">GDT1 family protein</fullName>
    </recommendedName>
</protein>
<dbReference type="InterPro" id="IPR001727">
    <property type="entry name" value="GDT1-like"/>
</dbReference>
<proteinExistence type="inferred from homology"/>
<dbReference type="Proteomes" id="UP001178507">
    <property type="component" value="Unassembled WGS sequence"/>
</dbReference>
<keyword evidence="3 6" id="KW-0812">Transmembrane</keyword>
<evidence type="ECO:0000256" key="1">
    <source>
        <dbReference type="ARBA" id="ARBA00004141"/>
    </source>
</evidence>
<organism evidence="7 8">
    <name type="scientific">Effrenium voratum</name>
    <dbReference type="NCBI Taxonomy" id="2562239"/>
    <lineage>
        <taxon>Eukaryota</taxon>
        <taxon>Sar</taxon>
        <taxon>Alveolata</taxon>
        <taxon>Dinophyceae</taxon>
        <taxon>Suessiales</taxon>
        <taxon>Symbiodiniaceae</taxon>
        <taxon>Effrenium</taxon>
    </lineage>
</organism>
<comment type="caution">
    <text evidence="7">The sequence shown here is derived from an EMBL/GenBank/DDBJ whole genome shotgun (WGS) entry which is preliminary data.</text>
</comment>
<dbReference type="GO" id="GO:0016020">
    <property type="term" value="C:membrane"/>
    <property type="evidence" value="ECO:0007669"/>
    <property type="project" value="UniProtKB-SubCell"/>
</dbReference>
<feature type="transmembrane region" description="Helical" evidence="6">
    <location>
        <begin position="201"/>
        <end position="229"/>
    </location>
</feature>
<evidence type="ECO:0000256" key="3">
    <source>
        <dbReference type="ARBA" id="ARBA00022692"/>
    </source>
</evidence>
<dbReference type="Pfam" id="PF01169">
    <property type="entry name" value="GDT1"/>
    <property type="match status" value="2"/>
</dbReference>
<keyword evidence="5 6" id="KW-0472">Membrane</keyword>
<evidence type="ECO:0000256" key="4">
    <source>
        <dbReference type="ARBA" id="ARBA00022989"/>
    </source>
</evidence>
<feature type="transmembrane region" description="Helical" evidence="6">
    <location>
        <begin position="89"/>
        <end position="112"/>
    </location>
</feature>
<evidence type="ECO:0000256" key="5">
    <source>
        <dbReference type="ARBA" id="ARBA00023136"/>
    </source>
</evidence>
<name>A0AA36JBP2_9DINO</name>